<dbReference type="GO" id="GO:0015293">
    <property type="term" value="F:symporter activity"/>
    <property type="evidence" value="ECO:0007669"/>
    <property type="project" value="UniProtKB-KW"/>
</dbReference>
<evidence type="ECO:0000256" key="17">
    <source>
        <dbReference type="SAM" id="MobiDB-lite"/>
    </source>
</evidence>
<dbReference type="AlphaFoldDB" id="A0A9J6G805"/>
<dbReference type="InterPro" id="IPR044880">
    <property type="entry name" value="NCX_ion-bd_dom_sf"/>
</dbReference>
<dbReference type="EMBL" id="JABSTR010000005">
    <property type="protein sequence ID" value="KAH9370664.1"/>
    <property type="molecule type" value="Genomic_DNA"/>
</dbReference>
<dbReference type="PANTHER" id="PTHR10846:SF73">
    <property type="entry name" value="SODIUM_CALCIUM EXCHANGER MEMBRANE REGION DOMAIN-CONTAINING PROTEIN"/>
    <property type="match status" value="1"/>
</dbReference>
<evidence type="ECO:0000256" key="18">
    <source>
        <dbReference type="SAM" id="Phobius"/>
    </source>
</evidence>
<dbReference type="Proteomes" id="UP000821853">
    <property type="component" value="Chromosome 3"/>
</dbReference>
<evidence type="ECO:0000256" key="4">
    <source>
        <dbReference type="ARBA" id="ARBA00022449"/>
    </source>
</evidence>
<evidence type="ECO:0000256" key="16">
    <source>
        <dbReference type="ARBA" id="ARBA00023201"/>
    </source>
</evidence>
<dbReference type="OMA" id="HENGCLQ"/>
<feature type="domain" description="Sodium/calcium exchanger membrane region" evidence="19">
    <location>
        <begin position="488"/>
        <end position="626"/>
    </location>
</feature>
<keyword evidence="15 18" id="KW-0472">Membrane</keyword>
<evidence type="ECO:0000313" key="20">
    <source>
        <dbReference type="EMBL" id="KAH9370664.1"/>
    </source>
</evidence>
<keyword evidence="8" id="KW-0732">Signal</keyword>
<feature type="transmembrane region" description="Helical" evidence="18">
    <location>
        <begin position="556"/>
        <end position="573"/>
    </location>
</feature>
<evidence type="ECO:0000256" key="14">
    <source>
        <dbReference type="ARBA" id="ARBA00023065"/>
    </source>
</evidence>
<gene>
    <name evidence="20" type="ORF">HPB48_014029</name>
</gene>
<evidence type="ECO:0000256" key="8">
    <source>
        <dbReference type="ARBA" id="ARBA00022729"/>
    </source>
</evidence>
<evidence type="ECO:0000256" key="2">
    <source>
        <dbReference type="ARBA" id="ARBA00005364"/>
    </source>
</evidence>
<dbReference type="InterPro" id="IPR004481">
    <property type="entry name" value="K/Na/Ca-exchanger"/>
</dbReference>
<evidence type="ECO:0000256" key="11">
    <source>
        <dbReference type="ARBA" id="ARBA00022958"/>
    </source>
</evidence>
<accession>A0A9J6G805</accession>
<keyword evidence="13" id="KW-0915">Sodium</keyword>
<evidence type="ECO:0000256" key="13">
    <source>
        <dbReference type="ARBA" id="ARBA00023053"/>
    </source>
</evidence>
<keyword evidence="14" id="KW-0406">Ion transport</keyword>
<comment type="caution">
    <text evidence="20">The sequence shown here is derived from an EMBL/GenBank/DDBJ whole genome shotgun (WGS) entry which is preliminary data.</text>
</comment>
<sequence>MRIISKQVHYFRCTGRTCVNGRGEGSVHGARTYVRTDADLRTGGMTAKRAACAFHPGISELVNALKLVFLNQTIEDGSTVEPVIVNATAASIYASEWARQSPPVEEVGTPVVDNASSQHSEHLSPPSRQLFCVPPSIDEFPRDPFTQEQRLGGWLAVHFTVLAYLCCMLAIVCDEYFVPCLERISDALKISSDVAGATVMAVGTSSPELYSAIIGSFVTEGDIGVGTIVGSAVFNILGVTSVTGVYLLSTLEWYPIVRDCLLYVASVSVLAACLSDSTVHWYEAASLLALFCVYVLVMHYNPQLKRLAVTQVDELVLYIKSKKGAKTPVRGKASSVPAKAAEAAVPNHGEGEVAAPLLQAPENTSRPVPVESSNGLTPVIPRSPSHARRKLATEKAREEGSGMRPSLVPDQGSPAVEIAINEGTEVVFTGHPEARAMSASLHSVRSGARMSGSRRGCVSRAWWVVSLPASLVLRVTVPDCRRWPRLFPLTFLMAVVWIGLLSYMCAWMVTVIGYTLNVPDSVSGITILAAGISVPEIITTVLIVKMGFGNMAFSNLIGSNIFDILFCLGLPWLAKTLSNSGGRLHINSGALTYTTLTLLATTVLMLVTLCAARWRLNWRVGLVCLAAVRRLPHLGLPVRAQLLRALQPTHVQGLSAVH</sequence>
<evidence type="ECO:0000256" key="3">
    <source>
        <dbReference type="ARBA" id="ARBA00022448"/>
    </source>
</evidence>
<feature type="transmembrane region" description="Helical" evidence="18">
    <location>
        <begin position="491"/>
        <end position="516"/>
    </location>
</feature>
<reference evidence="20 21" key="1">
    <citation type="journal article" date="2020" name="Cell">
        <title>Large-Scale Comparative Analyses of Tick Genomes Elucidate Their Genetic Diversity and Vector Capacities.</title>
        <authorList>
            <consortium name="Tick Genome and Microbiome Consortium (TIGMIC)"/>
            <person name="Jia N."/>
            <person name="Wang J."/>
            <person name="Shi W."/>
            <person name="Du L."/>
            <person name="Sun Y."/>
            <person name="Zhan W."/>
            <person name="Jiang J.F."/>
            <person name="Wang Q."/>
            <person name="Zhang B."/>
            <person name="Ji P."/>
            <person name="Bell-Sakyi L."/>
            <person name="Cui X.M."/>
            <person name="Yuan T.T."/>
            <person name="Jiang B.G."/>
            <person name="Yang W.F."/>
            <person name="Lam T.T."/>
            <person name="Chang Q.C."/>
            <person name="Ding S.J."/>
            <person name="Wang X.J."/>
            <person name="Zhu J.G."/>
            <person name="Ruan X.D."/>
            <person name="Zhao L."/>
            <person name="Wei J.T."/>
            <person name="Ye R.Z."/>
            <person name="Que T.C."/>
            <person name="Du C.H."/>
            <person name="Zhou Y.H."/>
            <person name="Cheng J.X."/>
            <person name="Dai P.F."/>
            <person name="Guo W.B."/>
            <person name="Han X.H."/>
            <person name="Huang E.J."/>
            <person name="Li L.F."/>
            <person name="Wei W."/>
            <person name="Gao Y.C."/>
            <person name="Liu J.Z."/>
            <person name="Shao H.Z."/>
            <person name="Wang X."/>
            <person name="Wang C.C."/>
            <person name="Yang T.C."/>
            <person name="Huo Q.B."/>
            <person name="Li W."/>
            <person name="Chen H.Y."/>
            <person name="Chen S.E."/>
            <person name="Zhou L.G."/>
            <person name="Ni X.B."/>
            <person name="Tian J.H."/>
            <person name="Sheng Y."/>
            <person name="Liu T."/>
            <person name="Pan Y.S."/>
            <person name="Xia L.Y."/>
            <person name="Li J."/>
            <person name="Zhao F."/>
            <person name="Cao W.C."/>
        </authorList>
    </citation>
    <scope>NUCLEOTIDE SEQUENCE [LARGE SCALE GENOMIC DNA]</scope>
    <source>
        <strain evidence="20">HaeL-2018</strain>
    </source>
</reference>
<protein>
    <recommendedName>
        <fullName evidence="19">Sodium/calcium exchanger membrane region domain-containing protein</fullName>
    </recommendedName>
</protein>
<keyword evidence="5" id="KW-0633">Potassium transport</keyword>
<dbReference type="FunFam" id="1.20.1420.30:FF:000009">
    <property type="entry name" value="sodium/potassium/calcium exchanger 5 isoform X2"/>
    <property type="match status" value="1"/>
</dbReference>
<comment type="subcellular location">
    <subcellularLocation>
        <location evidence="1">Membrane</location>
        <topology evidence="1">Multi-pass membrane protein</topology>
    </subcellularLocation>
</comment>
<keyword evidence="6" id="KW-0109">Calcium transport</keyword>
<feature type="region of interest" description="Disordered" evidence="17">
    <location>
        <begin position="328"/>
        <end position="347"/>
    </location>
</feature>
<keyword evidence="10" id="KW-0769">Symport</keyword>
<dbReference type="PANTHER" id="PTHR10846">
    <property type="entry name" value="SODIUM/POTASSIUM/CALCIUM EXCHANGER"/>
    <property type="match status" value="1"/>
</dbReference>
<name>A0A9J6G805_HAELO</name>
<feature type="transmembrane region" description="Helical" evidence="18">
    <location>
        <begin position="223"/>
        <end position="248"/>
    </location>
</feature>
<evidence type="ECO:0000313" key="21">
    <source>
        <dbReference type="Proteomes" id="UP000821853"/>
    </source>
</evidence>
<feature type="domain" description="Sodium/calcium exchanger membrane region" evidence="19">
    <location>
        <begin position="160"/>
        <end position="298"/>
    </location>
</feature>
<keyword evidence="12 18" id="KW-1133">Transmembrane helix</keyword>
<dbReference type="VEuPathDB" id="VectorBase:HLOH_056004"/>
<dbReference type="InterPro" id="IPR004837">
    <property type="entry name" value="NaCa_Exmemb"/>
</dbReference>
<feature type="region of interest" description="Disordered" evidence="17">
    <location>
        <begin position="359"/>
        <end position="408"/>
    </location>
</feature>
<comment type="similarity">
    <text evidence="2">Belongs to the Ca(2+):cation antiporter (CaCA) (TC 2.A.19) family. SLC24A subfamily.</text>
</comment>
<keyword evidence="3" id="KW-0813">Transport</keyword>
<dbReference type="GO" id="GO:0008273">
    <property type="term" value="F:calcium, potassium:sodium antiporter activity"/>
    <property type="evidence" value="ECO:0007669"/>
    <property type="project" value="TreeGrafter"/>
</dbReference>
<evidence type="ECO:0000256" key="12">
    <source>
        <dbReference type="ARBA" id="ARBA00022989"/>
    </source>
</evidence>
<evidence type="ECO:0000256" key="15">
    <source>
        <dbReference type="ARBA" id="ARBA00023136"/>
    </source>
</evidence>
<evidence type="ECO:0000256" key="1">
    <source>
        <dbReference type="ARBA" id="ARBA00004141"/>
    </source>
</evidence>
<keyword evidence="21" id="KW-1185">Reference proteome</keyword>
<keyword evidence="9" id="KW-0106">Calcium</keyword>
<evidence type="ECO:0000256" key="5">
    <source>
        <dbReference type="ARBA" id="ARBA00022538"/>
    </source>
</evidence>
<feature type="transmembrane region" description="Helical" evidence="18">
    <location>
        <begin position="522"/>
        <end position="544"/>
    </location>
</feature>
<keyword evidence="11" id="KW-0630">Potassium</keyword>
<feature type="transmembrane region" description="Helical" evidence="18">
    <location>
        <begin position="151"/>
        <end position="172"/>
    </location>
</feature>
<feature type="compositionally biased region" description="Low complexity" evidence="17">
    <location>
        <begin position="332"/>
        <end position="346"/>
    </location>
</feature>
<keyword evidence="16" id="KW-0739">Sodium transport</keyword>
<dbReference type="NCBIfam" id="TIGR00367">
    <property type="entry name" value="calcium/sodium antiporter"/>
    <property type="match status" value="1"/>
</dbReference>
<evidence type="ECO:0000256" key="9">
    <source>
        <dbReference type="ARBA" id="ARBA00022837"/>
    </source>
</evidence>
<evidence type="ECO:0000259" key="19">
    <source>
        <dbReference type="Pfam" id="PF01699"/>
    </source>
</evidence>
<proteinExistence type="inferred from homology"/>
<dbReference type="GO" id="GO:0005886">
    <property type="term" value="C:plasma membrane"/>
    <property type="evidence" value="ECO:0007669"/>
    <property type="project" value="TreeGrafter"/>
</dbReference>
<evidence type="ECO:0000256" key="6">
    <source>
        <dbReference type="ARBA" id="ARBA00022568"/>
    </source>
</evidence>
<dbReference type="OrthoDB" id="2127281at2759"/>
<dbReference type="GO" id="GO:0005262">
    <property type="term" value="F:calcium channel activity"/>
    <property type="evidence" value="ECO:0007669"/>
    <property type="project" value="TreeGrafter"/>
</dbReference>
<feature type="transmembrane region" description="Helical" evidence="18">
    <location>
        <begin position="593"/>
        <end position="612"/>
    </location>
</feature>
<feature type="compositionally biased region" description="Polar residues" evidence="17">
    <location>
        <begin position="361"/>
        <end position="376"/>
    </location>
</feature>
<dbReference type="GO" id="GO:0006874">
    <property type="term" value="P:intracellular calcium ion homeostasis"/>
    <property type="evidence" value="ECO:0007669"/>
    <property type="project" value="TreeGrafter"/>
</dbReference>
<feature type="transmembrane region" description="Helical" evidence="18">
    <location>
        <begin position="284"/>
        <end position="301"/>
    </location>
</feature>
<dbReference type="Pfam" id="PF01699">
    <property type="entry name" value="Na_Ca_ex"/>
    <property type="match status" value="2"/>
</dbReference>
<organism evidence="20 21">
    <name type="scientific">Haemaphysalis longicornis</name>
    <name type="common">Bush tick</name>
    <dbReference type="NCBI Taxonomy" id="44386"/>
    <lineage>
        <taxon>Eukaryota</taxon>
        <taxon>Metazoa</taxon>
        <taxon>Ecdysozoa</taxon>
        <taxon>Arthropoda</taxon>
        <taxon>Chelicerata</taxon>
        <taxon>Arachnida</taxon>
        <taxon>Acari</taxon>
        <taxon>Parasitiformes</taxon>
        <taxon>Ixodida</taxon>
        <taxon>Ixodoidea</taxon>
        <taxon>Ixodidae</taxon>
        <taxon>Haemaphysalinae</taxon>
        <taxon>Haemaphysalis</taxon>
    </lineage>
</organism>
<keyword evidence="4" id="KW-0050">Antiport</keyword>
<evidence type="ECO:0000256" key="7">
    <source>
        <dbReference type="ARBA" id="ARBA00022692"/>
    </source>
</evidence>
<dbReference type="Gene3D" id="1.20.1420.30">
    <property type="entry name" value="NCX, central ion-binding region"/>
    <property type="match status" value="2"/>
</dbReference>
<feature type="compositionally biased region" description="Basic and acidic residues" evidence="17">
    <location>
        <begin position="391"/>
        <end position="401"/>
    </location>
</feature>
<keyword evidence="7 18" id="KW-0812">Transmembrane</keyword>
<evidence type="ECO:0000256" key="10">
    <source>
        <dbReference type="ARBA" id="ARBA00022847"/>
    </source>
</evidence>